<dbReference type="AlphaFoldDB" id="A0A2C2EKJ8"/>
<sequence>MNIIGVGKVLPLKVNADSIKSGMKINGVSEPEDFDIKKYIKYKGLRSLTKATNLAIASISDAINDAGVKYNQHRPERIGVFVGSTLNPTDGALHFMSDVYETTADFVSPLKFSSTVLNNISGWASIVYGITGVNSTVISGNLSGIDALKMATEYINNNVIDVAIVTAVEGNEENSIYHLGNNIHNVKTITGAVTVIIEKNEDSYASIEKIYSFQHYEENREKIILKLEEEMKNEQFNNLIYGSSNNNDELISAYLRNSMVSHDINIINTAESIGTSNSLSGFLKLITALELKEKTLIVETNEIGTDSILKINSKSKEVSL</sequence>
<gene>
    <name evidence="2" type="ORF">CN290_17785</name>
</gene>
<evidence type="ECO:0000313" key="3">
    <source>
        <dbReference type="Proteomes" id="UP000220226"/>
    </source>
</evidence>
<comment type="caution">
    <text evidence="2">The sequence shown here is derived from an EMBL/GenBank/DDBJ whole genome shotgun (WGS) entry which is preliminary data.</text>
</comment>
<dbReference type="EMBL" id="NTQT01000023">
    <property type="protein sequence ID" value="PFC72658.1"/>
    <property type="molecule type" value="Genomic_DNA"/>
</dbReference>
<dbReference type="Gene3D" id="3.40.47.10">
    <property type="match status" value="1"/>
</dbReference>
<protein>
    <submittedName>
        <fullName evidence="2">Beta-ketoacyl synthase</fullName>
    </submittedName>
</protein>
<dbReference type="InterPro" id="IPR014030">
    <property type="entry name" value="Ketoacyl_synth_N"/>
</dbReference>
<reference evidence="2 3" key="1">
    <citation type="submission" date="2017-09" db="EMBL/GenBank/DDBJ databases">
        <title>Large-scale bioinformatics analysis of Bacillus genomes uncovers conserved roles of natural products in bacterial physiology.</title>
        <authorList>
            <consortium name="Agbiome Team Llc"/>
            <person name="Bleich R.M."/>
            <person name="Grubbs K.J."/>
            <person name="Santa Maria K.C."/>
            <person name="Allen S.E."/>
            <person name="Farag S."/>
            <person name="Shank E.A."/>
            <person name="Bowers A."/>
        </authorList>
    </citation>
    <scope>NUCLEOTIDE SEQUENCE [LARGE SCALE GENOMIC DNA]</scope>
    <source>
        <strain evidence="2 3">AFS025165</strain>
    </source>
</reference>
<evidence type="ECO:0000313" key="2">
    <source>
        <dbReference type="EMBL" id="PFC72658.1"/>
    </source>
</evidence>
<dbReference type="RefSeq" id="WP_016135695.1">
    <property type="nucleotide sequence ID" value="NZ_NTQT01000023.1"/>
</dbReference>
<dbReference type="GO" id="GO:0016746">
    <property type="term" value="F:acyltransferase activity"/>
    <property type="evidence" value="ECO:0007669"/>
    <property type="project" value="InterPro"/>
</dbReference>
<feature type="domain" description="Beta-ketoacyl synthase-like N-terminal" evidence="1">
    <location>
        <begin position="44"/>
        <end position="177"/>
    </location>
</feature>
<dbReference type="Pfam" id="PF00109">
    <property type="entry name" value="ketoacyl-synt"/>
    <property type="match status" value="1"/>
</dbReference>
<dbReference type="Proteomes" id="UP000220226">
    <property type="component" value="Unassembled WGS sequence"/>
</dbReference>
<accession>A0A2C2EKJ8</accession>
<name>A0A2C2EKJ8_BACCE</name>
<evidence type="ECO:0000259" key="1">
    <source>
        <dbReference type="Pfam" id="PF00109"/>
    </source>
</evidence>
<organism evidence="2 3">
    <name type="scientific">Bacillus cereus</name>
    <dbReference type="NCBI Taxonomy" id="1396"/>
    <lineage>
        <taxon>Bacteria</taxon>
        <taxon>Bacillati</taxon>
        <taxon>Bacillota</taxon>
        <taxon>Bacilli</taxon>
        <taxon>Bacillales</taxon>
        <taxon>Bacillaceae</taxon>
        <taxon>Bacillus</taxon>
        <taxon>Bacillus cereus group</taxon>
    </lineage>
</organism>
<dbReference type="SUPFAM" id="SSF53901">
    <property type="entry name" value="Thiolase-like"/>
    <property type="match status" value="1"/>
</dbReference>
<proteinExistence type="predicted"/>
<dbReference type="InterPro" id="IPR016039">
    <property type="entry name" value="Thiolase-like"/>
</dbReference>